<sequence length="110" mass="12345">MEKIETVVRWKAENNIYLYLLYSTRTSLLNHLSVGGVSEHLLSLFNADLTSTGKRWTTPSGDGNANGCFSVMGRSPKRRESVSSTRRTMLRQFLNAILLPVASSQRLDLI</sequence>
<protein>
    <submittedName>
        <fullName evidence="1">Uncharacterized protein</fullName>
    </submittedName>
</protein>
<dbReference type="Proteomes" id="UP000241769">
    <property type="component" value="Unassembled WGS sequence"/>
</dbReference>
<name>A0A2P6MWP2_9EUKA</name>
<dbReference type="AlphaFoldDB" id="A0A2P6MWP2"/>
<dbReference type="InParanoid" id="A0A2P6MWP2"/>
<proteinExistence type="predicted"/>
<organism evidence="1 2">
    <name type="scientific">Planoprotostelium fungivorum</name>
    <dbReference type="NCBI Taxonomy" id="1890364"/>
    <lineage>
        <taxon>Eukaryota</taxon>
        <taxon>Amoebozoa</taxon>
        <taxon>Evosea</taxon>
        <taxon>Variosea</taxon>
        <taxon>Cavosteliida</taxon>
        <taxon>Cavosteliaceae</taxon>
        <taxon>Planoprotostelium</taxon>
    </lineage>
</organism>
<comment type="caution">
    <text evidence="1">The sequence shown here is derived from an EMBL/GenBank/DDBJ whole genome shotgun (WGS) entry which is preliminary data.</text>
</comment>
<reference evidence="1 2" key="1">
    <citation type="journal article" date="2018" name="Genome Biol. Evol.">
        <title>Multiple Roots of Fruiting Body Formation in Amoebozoa.</title>
        <authorList>
            <person name="Hillmann F."/>
            <person name="Forbes G."/>
            <person name="Novohradska S."/>
            <person name="Ferling I."/>
            <person name="Riege K."/>
            <person name="Groth M."/>
            <person name="Westermann M."/>
            <person name="Marz M."/>
            <person name="Spaller T."/>
            <person name="Winckler T."/>
            <person name="Schaap P."/>
            <person name="Glockner G."/>
        </authorList>
    </citation>
    <scope>NUCLEOTIDE SEQUENCE [LARGE SCALE GENOMIC DNA]</scope>
    <source>
        <strain evidence="1 2">Jena</strain>
    </source>
</reference>
<evidence type="ECO:0000313" key="1">
    <source>
        <dbReference type="EMBL" id="PRP76103.1"/>
    </source>
</evidence>
<gene>
    <name evidence="1" type="ORF">PROFUN_12908</name>
</gene>
<evidence type="ECO:0000313" key="2">
    <source>
        <dbReference type="Proteomes" id="UP000241769"/>
    </source>
</evidence>
<dbReference type="EMBL" id="MDYQ01000352">
    <property type="protein sequence ID" value="PRP76103.1"/>
    <property type="molecule type" value="Genomic_DNA"/>
</dbReference>
<accession>A0A2P6MWP2</accession>
<keyword evidence="2" id="KW-1185">Reference proteome</keyword>